<evidence type="ECO:0008006" key="5">
    <source>
        <dbReference type="Google" id="ProtNLM"/>
    </source>
</evidence>
<keyword evidence="2" id="KW-0812">Transmembrane</keyword>
<reference evidence="3 4" key="1">
    <citation type="submission" date="2019-06" db="EMBL/GenBank/DDBJ databases">
        <title>Whole genome sequence for Cellvibrionaceae sp. R142.</title>
        <authorList>
            <person name="Wang G."/>
        </authorList>
    </citation>
    <scope>NUCLEOTIDE SEQUENCE [LARGE SCALE GENOMIC DNA]</scope>
    <source>
        <strain evidence="3 4">R142</strain>
    </source>
</reference>
<dbReference type="Pfam" id="PF12279">
    <property type="entry name" value="DUF3619"/>
    <property type="match status" value="1"/>
</dbReference>
<protein>
    <recommendedName>
        <fullName evidence="5">DUF3619 family protein</fullName>
    </recommendedName>
</protein>
<dbReference type="Proteomes" id="UP000319732">
    <property type="component" value="Unassembled WGS sequence"/>
</dbReference>
<keyword evidence="2" id="KW-0472">Membrane</keyword>
<feature type="transmembrane region" description="Helical" evidence="2">
    <location>
        <begin position="59"/>
        <end position="77"/>
    </location>
</feature>
<keyword evidence="4" id="KW-1185">Reference proteome</keyword>
<dbReference type="EMBL" id="VHSG01000002">
    <property type="protein sequence ID" value="TQV86277.1"/>
    <property type="molecule type" value="Genomic_DNA"/>
</dbReference>
<organism evidence="3 4">
    <name type="scientific">Exilibacterium tricleocarpae</name>
    <dbReference type="NCBI Taxonomy" id="2591008"/>
    <lineage>
        <taxon>Bacteria</taxon>
        <taxon>Pseudomonadati</taxon>
        <taxon>Pseudomonadota</taxon>
        <taxon>Gammaproteobacteria</taxon>
        <taxon>Cellvibrionales</taxon>
        <taxon>Cellvibrionaceae</taxon>
        <taxon>Exilibacterium</taxon>
    </lineage>
</organism>
<evidence type="ECO:0000256" key="1">
    <source>
        <dbReference type="SAM" id="MobiDB-lite"/>
    </source>
</evidence>
<feature type="region of interest" description="Disordered" evidence="1">
    <location>
        <begin position="29"/>
        <end position="50"/>
    </location>
</feature>
<evidence type="ECO:0000313" key="4">
    <source>
        <dbReference type="Proteomes" id="UP000319732"/>
    </source>
</evidence>
<accession>A0A545U9X4</accession>
<sequence>MTVKQREQLADPWLDRARQQLDAEADRIDSATNSHLEQARRAALAQRDRPRQRFTAATWWRGGLAAAAVGVLAVALWQPDSSDAGPTTILSEDGFADGLLEDQAEPEFFDELEFYHWLSGEGIDTASGDENHGA</sequence>
<dbReference type="RefSeq" id="WP_142902430.1">
    <property type="nucleotide sequence ID" value="NZ_ML660087.1"/>
</dbReference>
<evidence type="ECO:0000313" key="3">
    <source>
        <dbReference type="EMBL" id="TQV86277.1"/>
    </source>
</evidence>
<dbReference type="AlphaFoldDB" id="A0A545U9X4"/>
<proteinExistence type="predicted"/>
<comment type="caution">
    <text evidence="3">The sequence shown here is derived from an EMBL/GenBank/DDBJ whole genome shotgun (WGS) entry which is preliminary data.</text>
</comment>
<keyword evidence="2" id="KW-1133">Transmembrane helix</keyword>
<name>A0A545U9X4_9GAMM</name>
<evidence type="ECO:0000256" key="2">
    <source>
        <dbReference type="SAM" id="Phobius"/>
    </source>
</evidence>
<dbReference type="InterPro" id="IPR022064">
    <property type="entry name" value="DUF3619"/>
</dbReference>
<gene>
    <name evidence="3" type="ORF">FKG94_01625</name>
</gene>